<protein>
    <submittedName>
        <fullName evidence="3">Uncharacterized protein</fullName>
    </submittedName>
</protein>
<organism evidence="3 4">
    <name type="scientific">Neolewinella antarctica</name>
    <dbReference type="NCBI Taxonomy" id="442734"/>
    <lineage>
        <taxon>Bacteria</taxon>
        <taxon>Pseudomonadati</taxon>
        <taxon>Bacteroidota</taxon>
        <taxon>Saprospiria</taxon>
        <taxon>Saprospirales</taxon>
        <taxon>Lewinellaceae</taxon>
        <taxon>Neolewinella</taxon>
    </lineage>
</organism>
<feature type="signal peptide" evidence="2">
    <location>
        <begin position="1"/>
        <end position="18"/>
    </location>
</feature>
<feature type="region of interest" description="Disordered" evidence="1">
    <location>
        <begin position="1292"/>
        <end position="1313"/>
    </location>
</feature>
<evidence type="ECO:0000313" key="3">
    <source>
        <dbReference type="EMBL" id="NJC24592.1"/>
    </source>
</evidence>
<accession>A0ABX0X631</accession>
<evidence type="ECO:0000256" key="1">
    <source>
        <dbReference type="SAM" id="MobiDB-lite"/>
    </source>
</evidence>
<comment type="caution">
    <text evidence="3">The sequence shown here is derived from an EMBL/GenBank/DDBJ whole genome shotgun (WGS) entry which is preliminary data.</text>
</comment>
<keyword evidence="4" id="KW-1185">Reference proteome</keyword>
<keyword evidence="2" id="KW-0732">Signal</keyword>
<proteinExistence type="predicted"/>
<sequence length="1564" mass="172335">MRLISLITTILLSLVSLGAQDLATFDPTTGVVEFDAALESHMTRSGNAAAREAYANFTGVFFGGGFSEAQQKQIAATSVQLAGNRISATGGFIDYLGALAALVGDPEQENNLFSTFHDALGQLLAKPELRVNEVNNSLNTANVLANERKFVADKEGSGWVVTGGKMSFVYADDGFKARLDTVRQLRAISAKDTLTIQETNLLVDLNTSQVEGRGGRTDWRRVGLAPEVFVILVQYAFDGKRMIYESDSAQFQYPEYFDDEILVGSFADKIQAGGVREEGEFPRFVSDDGFVEIKNIGKNVSLFGNFELRGSTVYAIGSEQRDARVRLRLQGSATDRTVEGEGRRFTVREGNTITGESIRTVIRVGKDSLSHPSVTMHVKTDERVVSLRRTDNSADQAPFYHSRNGMAIFSDYIDIYLEGDSAIIGKPTVSFQEQPDVVLESADYFSEREYENIQDIGSTNPLERIYVFREKMNGGLDDFHADDLAKSLRKDYTATKIQPLLFDLQERGFLLYHSETQRVSLKPKLVHYVESQREEIDYDKLRVVSRTRGTNAVMNLVTGDIRVNAVLPLEFNRKKQLAILPEGDQLVVKGNRDMDFSGQIFAGGLVLAGKDFHFKYAPYHIKLDSVRYVDLFTPKDDKFNEAGKTERLSAGSRIEHLTGYLLLDAPKNKSGTEDIPYFPSLQSKDVSYIYYDQADSLANYGRDDFYFELQPFSLNGTDSLLGRDIALAGKLNSGGIFPDFEESLKIQEDGSLGFVTTTPEGGQGTYDGRGNYEGEIVLTNRGLEGSGKLTYLESTIESTDLKFGLDNTRGSSNSFGLEESTADGRIVPQVRGNAVAIELIPYGDSLVITPTEGETFAMFKAGEHQFDGGLVLTPDALKANGTLDWSAASMTSRDMSFTLFGARADTSDVSIKSLGDGNQLALTTTNVQSDVNFDNQVATFRNNTTDLATYLPYNQYRTSINQFDWDMAGGNITFQAQTGKDRFTSTHPDQDSLTFTGDSASYDINTSVLTVRKIPYIVVADARIYPGDGIVQVEGGAAIKELTNARIVADTINEYHIMNRATVQIGGRKEYTASGFYEYNVGGHTQEVEFQNIVGTRVGKGRRDKKATATRAEGTVKEDADFYIDDKTKFFGSINLDAGSKTLFFDGYAKVDAERLPDAQWFTVRSEGDKKNLSLAIAEPKDRDGAPLFTGLYLSKPNRGVYPSIVQSLDFRKDHPILDANGTLSYDEENDAFLLGDSARIFNPEARTGNLMRLDNGSGKVTGSGKLGLGGRLKYVSVSAYGNVETEMPTGPRVALETEPEPEPAEEDAPVEETAPPSMFLLEEETTTGTNDPNDAADNKTSITIEAPVTAPRPDVLLEAMLVVDLILPDKLVNLMATDVLSGTYASPNINLAADRAFYETGIETLFPKSQQRAASIASVSVGVLEIPREINEHTFVFPKMKMKWSEDYQSFVSTEKQNGLGSIRGNTISKMVEAHVEVKMPSGGDDRLYIYVKSPSEQYYFFGFKDGILNVVSNNSQFMNELEGMKAREVVLEMEDGETYEILPVSPATAETFLRRVRDAFGD</sequence>
<evidence type="ECO:0000313" key="4">
    <source>
        <dbReference type="Proteomes" id="UP000770785"/>
    </source>
</evidence>
<name>A0ABX0X631_9BACT</name>
<dbReference type="RefSeq" id="WP_168035414.1">
    <property type="nucleotide sequence ID" value="NZ_JAATJH010000001.1"/>
</dbReference>
<reference evidence="3 4" key="1">
    <citation type="submission" date="2020-03" db="EMBL/GenBank/DDBJ databases">
        <title>Genomic Encyclopedia of Type Strains, Phase IV (KMG-IV): sequencing the most valuable type-strain genomes for metagenomic binning, comparative biology and taxonomic classification.</title>
        <authorList>
            <person name="Goeker M."/>
        </authorList>
    </citation>
    <scope>NUCLEOTIDE SEQUENCE [LARGE SCALE GENOMIC DNA]</scope>
    <source>
        <strain evidence="3 4">DSM 105096</strain>
    </source>
</reference>
<dbReference type="Proteomes" id="UP000770785">
    <property type="component" value="Unassembled WGS sequence"/>
</dbReference>
<gene>
    <name evidence="3" type="ORF">GGR27_000073</name>
</gene>
<dbReference type="EMBL" id="JAATJH010000001">
    <property type="protein sequence ID" value="NJC24592.1"/>
    <property type="molecule type" value="Genomic_DNA"/>
</dbReference>
<feature type="compositionally biased region" description="Acidic residues" evidence="1">
    <location>
        <begin position="1298"/>
        <end position="1311"/>
    </location>
</feature>
<evidence type="ECO:0000256" key="2">
    <source>
        <dbReference type="SAM" id="SignalP"/>
    </source>
</evidence>
<feature type="chain" id="PRO_5045302935" evidence="2">
    <location>
        <begin position="19"/>
        <end position="1564"/>
    </location>
</feature>